<reference evidence="3" key="2">
    <citation type="submission" date="2017-05" db="EMBL/GenBank/DDBJ databases">
        <title>Draft genome sequence of Geobacter pelophilus, a iron(III)-reducing bacteria.</title>
        <authorList>
            <person name="Aoyagi T."/>
            <person name="Koike H."/>
            <person name="Morita T."/>
            <person name="Sato Y."/>
            <person name="Habe H."/>
            <person name="Hori T."/>
        </authorList>
    </citation>
    <scope>NUCLEOTIDE SEQUENCE [LARGE SCALE GENOMIC DNA]</scope>
    <source>
        <strain evidence="3">Drf2</strain>
    </source>
</reference>
<comment type="caution">
    <text evidence="2">The sequence shown here is derived from an EMBL/GenBank/DDBJ whole genome shotgun (WGS) entry which is preliminary data.</text>
</comment>
<evidence type="ECO:0000313" key="2">
    <source>
        <dbReference type="EMBL" id="GAW65888.1"/>
    </source>
</evidence>
<dbReference type="Proteomes" id="UP000194153">
    <property type="component" value="Unassembled WGS sequence"/>
</dbReference>
<feature type="domain" description="BON" evidence="1">
    <location>
        <begin position="57"/>
        <end position="124"/>
    </location>
</feature>
<dbReference type="Pfam" id="PF04972">
    <property type="entry name" value="BON"/>
    <property type="match status" value="1"/>
</dbReference>
<name>A0ABQ0MFK8_9BACT</name>
<dbReference type="InterPro" id="IPR051686">
    <property type="entry name" value="Lipoprotein_DolP"/>
</dbReference>
<sequence length="124" mass="13557">MDTINALQAATSSKEKEMDMAKFRRMAMVILCACMMASFTTGCRTTPKHDSAGEYVDDTVITTRVKAAIFDELALKTFQINVTTFQGVVQLSGFVDSAENARRAGEIARGVKGVKEVRNDLIAK</sequence>
<keyword evidence="3" id="KW-1185">Reference proteome</keyword>
<proteinExistence type="predicted"/>
<reference evidence="2 3" key="1">
    <citation type="submission" date="2017-04" db="EMBL/GenBank/DDBJ databases">
        <authorList>
            <consortium name="Geobacter pelophilus Genome Sequencing"/>
            <person name="Aoyagi T."/>
            <person name="Koike H."/>
            <person name="Hori T."/>
        </authorList>
    </citation>
    <scope>NUCLEOTIDE SEQUENCE [LARGE SCALE GENOMIC DNA]</scope>
    <source>
        <strain evidence="2 3">Drf2</strain>
    </source>
</reference>
<evidence type="ECO:0000259" key="1">
    <source>
        <dbReference type="PROSITE" id="PS50914"/>
    </source>
</evidence>
<dbReference type="PROSITE" id="PS50914">
    <property type="entry name" value="BON"/>
    <property type="match status" value="1"/>
</dbReference>
<dbReference type="SMART" id="SM00749">
    <property type="entry name" value="BON"/>
    <property type="match status" value="1"/>
</dbReference>
<dbReference type="EMBL" id="BDQG01000001">
    <property type="protein sequence ID" value="GAW65888.1"/>
    <property type="molecule type" value="Genomic_DNA"/>
</dbReference>
<dbReference type="InterPro" id="IPR007055">
    <property type="entry name" value="BON_dom"/>
</dbReference>
<dbReference type="PANTHER" id="PTHR34606">
    <property type="entry name" value="BON DOMAIN-CONTAINING PROTEIN"/>
    <property type="match status" value="1"/>
</dbReference>
<evidence type="ECO:0000313" key="3">
    <source>
        <dbReference type="Proteomes" id="UP000194153"/>
    </source>
</evidence>
<protein>
    <submittedName>
        <fullName evidence="2">Transporter</fullName>
    </submittedName>
</protein>
<dbReference type="Gene3D" id="3.30.1340.30">
    <property type="match status" value="1"/>
</dbReference>
<dbReference type="InterPro" id="IPR014004">
    <property type="entry name" value="Transpt-assoc_nodulatn_dom_bac"/>
</dbReference>
<dbReference type="PANTHER" id="PTHR34606:SF16">
    <property type="entry name" value="BON DOMAIN-CONTAINING PROTEIN"/>
    <property type="match status" value="1"/>
</dbReference>
<gene>
    <name evidence="2" type="ORF">GPEL0_01f0987</name>
</gene>
<organism evidence="2 3">
    <name type="scientific">Geoanaerobacter pelophilus</name>
    <dbReference type="NCBI Taxonomy" id="60036"/>
    <lineage>
        <taxon>Bacteria</taxon>
        <taxon>Pseudomonadati</taxon>
        <taxon>Thermodesulfobacteriota</taxon>
        <taxon>Desulfuromonadia</taxon>
        <taxon>Geobacterales</taxon>
        <taxon>Geobacteraceae</taxon>
        <taxon>Geoanaerobacter</taxon>
    </lineage>
</organism>
<accession>A0ABQ0MFK8</accession>